<organism evidence="1 2">
    <name type="scientific">Fuerstiella marisgermanici</name>
    <dbReference type="NCBI Taxonomy" id="1891926"/>
    <lineage>
        <taxon>Bacteria</taxon>
        <taxon>Pseudomonadati</taxon>
        <taxon>Planctomycetota</taxon>
        <taxon>Planctomycetia</taxon>
        <taxon>Planctomycetales</taxon>
        <taxon>Planctomycetaceae</taxon>
        <taxon>Fuerstiella</taxon>
    </lineage>
</organism>
<reference evidence="1 2" key="1">
    <citation type="journal article" date="2016" name="Front. Microbiol.">
        <title>Fuerstia marisgermanicae gen. nov., sp. nov., an Unusual Member of the Phylum Planctomycetes from the German Wadden Sea.</title>
        <authorList>
            <person name="Kohn T."/>
            <person name="Heuer A."/>
            <person name="Jogler M."/>
            <person name="Vollmers J."/>
            <person name="Boedeker C."/>
            <person name="Bunk B."/>
            <person name="Rast P."/>
            <person name="Borchert D."/>
            <person name="Glockner I."/>
            <person name="Freese H.M."/>
            <person name="Klenk H.P."/>
            <person name="Overmann J."/>
            <person name="Kaster A.K."/>
            <person name="Rohde M."/>
            <person name="Wiegand S."/>
            <person name="Jogler C."/>
        </authorList>
    </citation>
    <scope>NUCLEOTIDE SEQUENCE [LARGE SCALE GENOMIC DNA]</scope>
    <source>
        <strain evidence="1 2">NH11</strain>
    </source>
</reference>
<dbReference type="EMBL" id="CP017641">
    <property type="protein sequence ID" value="APZ92319.1"/>
    <property type="molecule type" value="Genomic_DNA"/>
</dbReference>
<dbReference type="AlphaFoldDB" id="A0A1P8WE68"/>
<gene>
    <name evidence="1" type="ORF">Fuma_01929</name>
</gene>
<keyword evidence="2" id="KW-1185">Reference proteome</keyword>
<evidence type="ECO:0000313" key="1">
    <source>
        <dbReference type="EMBL" id="APZ92319.1"/>
    </source>
</evidence>
<sequence>MQTREVFTLLMLVVGHTVNNPRRPNPRTPQTQPDTLAFLASLTSSRFVLIL</sequence>
<dbReference type="Proteomes" id="UP000187735">
    <property type="component" value="Chromosome"/>
</dbReference>
<dbReference type="KEGG" id="fmr:Fuma_01929"/>
<protein>
    <submittedName>
        <fullName evidence="1">Uncharacterized protein</fullName>
    </submittedName>
</protein>
<name>A0A1P8WE68_9PLAN</name>
<accession>A0A1P8WE68</accession>
<proteinExistence type="predicted"/>
<dbReference type="STRING" id="1891926.Fuma_01929"/>
<evidence type="ECO:0000313" key="2">
    <source>
        <dbReference type="Proteomes" id="UP000187735"/>
    </source>
</evidence>